<evidence type="ECO:0000313" key="2">
    <source>
        <dbReference type="EMBL" id="GLR11445.1"/>
    </source>
</evidence>
<evidence type="ECO:0000313" key="3">
    <source>
        <dbReference type="Proteomes" id="UP001156706"/>
    </source>
</evidence>
<dbReference type="PANTHER" id="PTHR28037">
    <property type="entry name" value="ALCOHOL O-ACETYLTRANSFERASE 1-RELATED"/>
    <property type="match status" value="1"/>
</dbReference>
<sequence length="441" mass="47563">MVALPPRFAAMSIARPLDPAESLFWMLDRVSSMNFAVYAEGRTVLEEQALRAALQAVQAAHPLLNVAIHLDTAEQLQFVPQAGAVGLDISHPADDGRQALARWVVQPFDLDSAPLWRVLWQRWPDGRWRLALLFHHSVADGRSGLALLLELLALAVKRQTTAPSRLAAMPLHACYPAAWQDQAGEAAAQAIKAARKAEFGPLGKPAELPGYDGHSNQALQPATHVLQLDATELDCLQHRAQAAATTVHGAICAAQLLALYGRFADGDAHTLALTSPVDLRSQLAHPLAADTPAFGVTLLTSRARVAAGLDFWTLARTLSADLKHCLQRGDGHLLYRLMPGAARLGAGEQGQLRFAELLAASPQTSLVSNVGRLALAGDYPLVLDDVGFVLFPMPNQPLFTAVTTHAGRLGLNINYDGSRWQADALAAVLRDMETWLRQACH</sequence>
<evidence type="ECO:0000259" key="1">
    <source>
        <dbReference type="Pfam" id="PF00668"/>
    </source>
</evidence>
<comment type="caution">
    <text evidence="2">The sequence shown here is derived from an EMBL/GenBank/DDBJ whole genome shotgun (WGS) entry which is preliminary data.</text>
</comment>
<keyword evidence="3" id="KW-1185">Reference proteome</keyword>
<dbReference type="InterPro" id="IPR001242">
    <property type="entry name" value="Condensation_dom"/>
</dbReference>
<dbReference type="Pfam" id="PF00668">
    <property type="entry name" value="Condensation"/>
    <property type="match status" value="1"/>
</dbReference>
<reference evidence="3" key="1">
    <citation type="journal article" date="2019" name="Int. J. Syst. Evol. Microbiol.">
        <title>The Global Catalogue of Microorganisms (GCM) 10K type strain sequencing project: providing services to taxonomists for standard genome sequencing and annotation.</title>
        <authorList>
            <consortium name="The Broad Institute Genomics Platform"/>
            <consortium name="The Broad Institute Genome Sequencing Center for Infectious Disease"/>
            <person name="Wu L."/>
            <person name="Ma J."/>
        </authorList>
    </citation>
    <scope>NUCLEOTIDE SEQUENCE [LARGE SCALE GENOMIC DNA]</scope>
    <source>
        <strain evidence="3">NBRC 110044</strain>
    </source>
</reference>
<dbReference type="Gene3D" id="3.30.559.30">
    <property type="entry name" value="Nonribosomal peptide synthetase, condensation domain"/>
    <property type="match status" value="1"/>
</dbReference>
<gene>
    <name evidence="2" type="ORF">GCM10007907_02350</name>
</gene>
<dbReference type="InterPro" id="IPR023213">
    <property type="entry name" value="CAT-like_dom_sf"/>
</dbReference>
<dbReference type="Gene3D" id="3.30.559.10">
    <property type="entry name" value="Chloramphenicol acetyltransferase-like domain"/>
    <property type="match status" value="1"/>
</dbReference>
<accession>A0ABQ5Y927</accession>
<organism evidence="2 3">
    <name type="scientific">Chitinimonas prasina</name>
    <dbReference type="NCBI Taxonomy" id="1434937"/>
    <lineage>
        <taxon>Bacteria</taxon>
        <taxon>Pseudomonadati</taxon>
        <taxon>Pseudomonadota</taxon>
        <taxon>Betaproteobacteria</taxon>
        <taxon>Neisseriales</taxon>
        <taxon>Chitinibacteraceae</taxon>
        <taxon>Chitinimonas</taxon>
    </lineage>
</organism>
<dbReference type="InterPro" id="IPR052058">
    <property type="entry name" value="Alcohol_O-acetyltransferase"/>
</dbReference>
<dbReference type="EMBL" id="BSOG01000001">
    <property type="protein sequence ID" value="GLR11445.1"/>
    <property type="molecule type" value="Genomic_DNA"/>
</dbReference>
<dbReference type="PANTHER" id="PTHR28037:SF1">
    <property type="entry name" value="ALCOHOL O-ACETYLTRANSFERASE 1-RELATED"/>
    <property type="match status" value="1"/>
</dbReference>
<proteinExistence type="predicted"/>
<feature type="domain" description="Condensation" evidence="1">
    <location>
        <begin position="29"/>
        <end position="322"/>
    </location>
</feature>
<dbReference type="SUPFAM" id="SSF52777">
    <property type="entry name" value="CoA-dependent acyltransferases"/>
    <property type="match status" value="2"/>
</dbReference>
<protein>
    <recommendedName>
        <fullName evidence="1">Condensation domain-containing protein</fullName>
    </recommendedName>
</protein>
<name>A0ABQ5Y927_9NEIS</name>
<dbReference type="Proteomes" id="UP001156706">
    <property type="component" value="Unassembled WGS sequence"/>
</dbReference>